<name>B3G4P8_PHIRO</name>
<keyword evidence="1" id="KW-0489">Methyltransferase</keyword>
<organism evidence="1">
    <name type="scientific">Philodina roseola</name>
    <name type="common">Rotifer</name>
    <dbReference type="NCBI Taxonomy" id="96448"/>
    <lineage>
        <taxon>Eukaryota</taxon>
        <taxon>Metazoa</taxon>
        <taxon>Spiralia</taxon>
        <taxon>Gnathifera</taxon>
        <taxon>Rotifera</taxon>
        <taxon>Eurotatoria</taxon>
        <taxon>Bdelloidea</taxon>
        <taxon>Philodinida</taxon>
        <taxon>Philodinidae</taxon>
        <taxon>Philodina</taxon>
    </lineage>
</organism>
<sequence length="87" mass="9797">MVKDAPTPQDAFFQYYQSGNAPWEIDQPQPEVIKMVEKGIFHGELLDVGCGTAENTIYIANHTNNVNITAIDLVNSFDSLFLEHKKK</sequence>
<reference evidence="1" key="1">
    <citation type="journal article" date="2008" name="Science">
        <title>Massive horizontal gene transfer in bdelloid rotifers.</title>
        <authorList>
            <person name="Gladyshev E.A."/>
            <person name="Meselson M.S."/>
            <person name="Arkhipova I.R."/>
        </authorList>
    </citation>
    <scope>NUCLEOTIDE SEQUENCE</scope>
</reference>
<proteinExistence type="predicted"/>
<keyword evidence="1" id="KW-0808">Transferase</keyword>
<dbReference type="SUPFAM" id="SSF53335">
    <property type="entry name" value="S-adenosyl-L-methionine-dependent methyltransferases"/>
    <property type="match status" value="1"/>
</dbReference>
<dbReference type="AlphaFoldDB" id="B3G4P8"/>
<dbReference type="InterPro" id="IPR029063">
    <property type="entry name" value="SAM-dependent_MTases_sf"/>
</dbReference>
<dbReference type="EMBL" id="EU643490">
    <property type="protein sequence ID" value="ACD54796.1"/>
    <property type="molecule type" value="Genomic_DNA"/>
</dbReference>
<protein>
    <submittedName>
        <fullName evidence="1">Methyltransferase type 12-like protein</fullName>
    </submittedName>
</protein>
<dbReference type="GO" id="GO:0032259">
    <property type="term" value="P:methylation"/>
    <property type="evidence" value="ECO:0007669"/>
    <property type="project" value="UniProtKB-KW"/>
</dbReference>
<dbReference type="Gene3D" id="3.40.50.150">
    <property type="entry name" value="Vaccinia Virus protein VP39"/>
    <property type="match status" value="1"/>
</dbReference>
<evidence type="ECO:0000313" key="1">
    <source>
        <dbReference type="EMBL" id="ACD54796.1"/>
    </source>
</evidence>
<accession>B3G4P8</accession>
<dbReference type="GO" id="GO:0008168">
    <property type="term" value="F:methyltransferase activity"/>
    <property type="evidence" value="ECO:0007669"/>
    <property type="project" value="UniProtKB-KW"/>
</dbReference>